<reference evidence="3 4" key="1">
    <citation type="journal article" date="2016" name="Nat. Commun.">
        <title>Thousands of microbial genomes shed light on interconnected biogeochemical processes in an aquifer system.</title>
        <authorList>
            <person name="Anantharaman K."/>
            <person name="Brown C.T."/>
            <person name="Hug L.A."/>
            <person name="Sharon I."/>
            <person name="Castelle C.J."/>
            <person name="Probst A.J."/>
            <person name="Thomas B.C."/>
            <person name="Singh A."/>
            <person name="Wilkins M.J."/>
            <person name="Karaoz U."/>
            <person name="Brodie E.L."/>
            <person name="Williams K.H."/>
            <person name="Hubbard S.S."/>
            <person name="Banfield J.F."/>
        </authorList>
    </citation>
    <scope>NUCLEOTIDE SEQUENCE [LARGE SCALE GENOMIC DNA]</scope>
</reference>
<evidence type="ECO:0000313" key="3">
    <source>
        <dbReference type="EMBL" id="OGC81473.1"/>
    </source>
</evidence>
<accession>A0A1F4XK56</accession>
<dbReference type="EMBL" id="MEWR01000026">
    <property type="protein sequence ID" value="OGC81473.1"/>
    <property type="molecule type" value="Genomic_DNA"/>
</dbReference>
<keyword evidence="2" id="KW-1133">Transmembrane helix</keyword>
<keyword evidence="2" id="KW-0472">Membrane</keyword>
<protein>
    <recommendedName>
        <fullName evidence="5">DUF11 domain-containing protein</fullName>
    </recommendedName>
</protein>
<keyword evidence="2" id="KW-0812">Transmembrane</keyword>
<evidence type="ECO:0008006" key="5">
    <source>
        <dbReference type="Google" id="ProtNLM"/>
    </source>
</evidence>
<dbReference type="AlphaFoldDB" id="A0A1F4XK56"/>
<proteinExistence type="predicted"/>
<sequence>MAQGGIVSVNLTLTNLTNTQLSPGEFALNDDLALSGLTFNSGTCTWSVSDPATSGTCTYAGIALTLNSFTALYPDGTLTVQFGATANTLDSQTNTAYFSHPSDNIIIVASDHFTVTSGSGTCSLPDTDPVADFTIDGASHGLNFTTTPGIKIFASIDPTAGNAPLGNEWSIDGVLDSQNGPTASFNLTPGTHTIIHGATDCDGDKDTDLVIITVTSTTGTAGLTLSKSILPSTNLHTGDPVTVTIHATNPISSAVVLNNIVLKDVFTALNQSVTSCRFEKNALPGGGSATCTVAPDGSMTFAVSGGLQPSDVLYIQYTTTVTGGPGTYTNPVSYVISNPVVTPAPAPASAQFTVVSGTSTGSCPGTANVEAEFTINGEPTPSTMNKSAGTYTFTNDDTSGDSPVTYLWSINGVSQPENNNSFTRTLAPGTSTITLMKSDCNGSMDSDTLILTISGGSGVGTGGTFEVTKTVENPKTLYAVDGGSTDSVIYRITIKNNEALARTYTLEDDIPTTYKDTANVLDLAGGTNATVPGLVKVTNISLLPGETKTVRYSVNFKSANDFPLNLYSLDHNADPLDDSDFYADDVKDEDIESDNNDFTDEDEITDAPDGQFVSLGEDGSIIVDVGSKKVIVDGDGDDFGLFTIDNHAKDYDREDEDVKVFVSQDGVNYKKVSGTETFDLGDADMPWARYVKIEDNTSTSVTQSGAAGVDLDAVCLFNLGVAVTNSVNVTMANAVGSASNTIYVDVTEAFDDPLSKSDCRESGTTPVTTETKETRTVELPPPPQPYTPAPAYFPPSMPVLPKTGTETAALPMIVTGLIGMIAWIARRKK</sequence>
<evidence type="ECO:0000256" key="1">
    <source>
        <dbReference type="SAM" id="MobiDB-lite"/>
    </source>
</evidence>
<gene>
    <name evidence="3" type="ORF">A2V81_01150</name>
</gene>
<evidence type="ECO:0000313" key="4">
    <source>
        <dbReference type="Proteomes" id="UP000177614"/>
    </source>
</evidence>
<feature type="transmembrane region" description="Helical" evidence="2">
    <location>
        <begin position="808"/>
        <end position="825"/>
    </location>
</feature>
<dbReference type="NCBIfam" id="TIGR01167">
    <property type="entry name" value="LPXTG_anchor"/>
    <property type="match status" value="1"/>
</dbReference>
<dbReference type="Proteomes" id="UP000177614">
    <property type="component" value="Unassembled WGS sequence"/>
</dbReference>
<evidence type="ECO:0000256" key="2">
    <source>
        <dbReference type="SAM" id="Phobius"/>
    </source>
</evidence>
<comment type="caution">
    <text evidence="3">The sequence shown here is derived from an EMBL/GenBank/DDBJ whole genome shotgun (WGS) entry which is preliminary data.</text>
</comment>
<feature type="region of interest" description="Disordered" evidence="1">
    <location>
        <begin position="755"/>
        <end position="783"/>
    </location>
</feature>
<organism evidence="3 4">
    <name type="scientific">Candidatus Abawacabacteria bacterium RBG_16_42_10</name>
    <dbReference type="NCBI Taxonomy" id="1817814"/>
    <lineage>
        <taxon>Bacteria</taxon>
        <taxon>Candidatus Abawacaibacteriota</taxon>
    </lineage>
</organism>
<name>A0A1F4XK56_9BACT</name>